<feature type="chain" id="PRO_5045191580" evidence="1">
    <location>
        <begin position="23"/>
        <end position="244"/>
    </location>
</feature>
<dbReference type="Proteomes" id="UP000321323">
    <property type="component" value="Chromosome"/>
</dbReference>
<keyword evidence="1" id="KW-0732">Signal</keyword>
<feature type="domain" description="Ice-binding protein C-terminal" evidence="2">
    <location>
        <begin position="216"/>
        <end position="242"/>
    </location>
</feature>
<protein>
    <submittedName>
        <fullName evidence="3">PEP-CTERM sorting domain-containing protein</fullName>
    </submittedName>
</protein>
<organism evidence="3 4">
    <name type="scientific">[Empedobacter] haloabium</name>
    <dbReference type="NCBI Taxonomy" id="592317"/>
    <lineage>
        <taxon>Bacteria</taxon>
        <taxon>Pseudomonadati</taxon>
        <taxon>Pseudomonadota</taxon>
        <taxon>Betaproteobacteria</taxon>
        <taxon>Burkholderiales</taxon>
        <taxon>Oxalobacteraceae</taxon>
        <taxon>Telluria group</taxon>
        <taxon>Telluria group incertae sedis</taxon>
    </lineage>
</organism>
<sequence>MQFFFIRSLALAALLGAGAAQAAVPYVETSAFTLQGYDNYPDSVVDVLADTGRSITLGLPTFAAEISAGRADSLQDPDSAAVLTSFSQALYEIRLNEGYRITGVKFGGTAQGMRLDGIGDVPGSAHNSLWLDYDIWHWDGDKGNVQVVNLEGQQQVGLASRPLAIDTQFSIYLSGFANMLAYGGYVYDPLGGEPTRSQSLADMNLRDVTLTFTVAAVPEPQTWTLMLAGLAALGAAAAGARKRA</sequence>
<gene>
    <name evidence="3" type="ORF">E7V67_011715</name>
</gene>
<proteinExistence type="predicted"/>
<dbReference type="Pfam" id="PF07589">
    <property type="entry name" value="PEP-CTERM"/>
    <property type="match status" value="1"/>
</dbReference>
<evidence type="ECO:0000256" key="1">
    <source>
        <dbReference type="SAM" id="SignalP"/>
    </source>
</evidence>
<reference evidence="3 4" key="1">
    <citation type="journal article" date="2019" name="Int. J. Syst. Evol. Microbiol.">
        <title>The Draft Whole-Genome Sequence of the Antibiotic Producer Empedobacter haloabium ATCC 31962 Provides Indications for Its Taxonomic Reclassification.</title>
        <authorList>
            <person name="Miess H."/>
            <person name="Arlt P."/>
            <person name="Apel A.K."/>
            <person name="Weber T."/>
            <person name="Nieselt K."/>
            <person name="Hanssen F."/>
            <person name="Czemmel S."/>
            <person name="Nahnsen S."/>
            <person name="Gross H."/>
        </authorList>
    </citation>
    <scope>NUCLEOTIDE SEQUENCE [LARGE SCALE GENOMIC DNA]</scope>
    <source>
        <strain evidence="3 4">ATCC 31962</strain>
    </source>
</reference>
<evidence type="ECO:0000313" key="3">
    <source>
        <dbReference type="EMBL" id="WUR15735.1"/>
    </source>
</evidence>
<dbReference type="InterPro" id="IPR013424">
    <property type="entry name" value="Ice-binding_C"/>
</dbReference>
<evidence type="ECO:0000259" key="2">
    <source>
        <dbReference type="Pfam" id="PF07589"/>
    </source>
</evidence>
<evidence type="ECO:0000313" key="4">
    <source>
        <dbReference type="Proteomes" id="UP000321323"/>
    </source>
</evidence>
<feature type="signal peptide" evidence="1">
    <location>
        <begin position="1"/>
        <end position="22"/>
    </location>
</feature>
<accession>A0ABZ1UTY1</accession>
<keyword evidence="4" id="KW-1185">Reference proteome</keyword>
<dbReference type="EMBL" id="CP136508">
    <property type="protein sequence ID" value="WUR15735.1"/>
    <property type="molecule type" value="Genomic_DNA"/>
</dbReference>
<name>A0ABZ1UTY1_9BURK</name>